<reference evidence="3" key="1">
    <citation type="journal article" date="2019" name="Int. J. Syst. Evol. Microbiol.">
        <title>The Global Catalogue of Microorganisms (GCM) 10K type strain sequencing project: providing services to taxonomists for standard genome sequencing and annotation.</title>
        <authorList>
            <consortium name="The Broad Institute Genomics Platform"/>
            <consortium name="The Broad Institute Genome Sequencing Center for Infectious Disease"/>
            <person name="Wu L."/>
            <person name="Ma J."/>
        </authorList>
    </citation>
    <scope>NUCLEOTIDE SEQUENCE [LARGE SCALE GENOMIC DNA]</scope>
    <source>
        <strain evidence="3">KCTC 52438</strain>
    </source>
</reference>
<accession>A0ABV7HAU9</accession>
<feature type="compositionally biased region" description="Polar residues" evidence="1">
    <location>
        <begin position="14"/>
        <end position="24"/>
    </location>
</feature>
<comment type="caution">
    <text evidence="2">The sequence shown here is derived from an EMBL/GenBank/DDBJ whole genome shotgun (WGS) entry which is preliminary data.</text>
</comment>
<evidence type="ECO:0008006" key="4">
    <source>
        <dbReference type="Google" id="ProtNLM"/>
    </source>
</evidence>
<organism evidence="2 3">
    <name type="scientific">Litoribrevibacter euphylliae</name>
    <dbReference type="NCBI Taxonomy" id="1834034"/>
    <lineage>
        <taxon>Bacteria</taxon>
        <taxon>Pseudomonadati</taxon>
        <taxon>Pseudomonadota</taxon>
        <taxon>Gammaproteobacteria</taxon>
        <taxon>Oceanospirillales</taxon>
        <taxon>Oceanospirillaceae</taxon>
        <taxon>Litoribrevibacter</taxon>
    </lineage>
</organism>
<evidence type="ECO:0000256" key="1">
    <source>
        <dbReference type="SAM" id="MobiDB-lite"/>
    </source>
</evidence>
<sequence>MSTTLAGCSDSDSKSSPGDEQSPEFTISGTAKDFYSGEAIDNATVSVAGVVNGETVDLGEVTTGESGQFTLSHNAVPTRLIVSGEGGGYGEYSLIINNSEQDDAINSVDLLLQGALVEAEFDASQDYDIEVGNTAIVSISSNSLVNADGTAPEGNVSTSLTVIDPSSDPSLMPGNYQTINDEGDINLIESFGAISATFKDQNGNDLNLAEGQTATIRIPLADGIDPNTADATIPLFYFDETTGYWIEEGTADLTQLDNNSYVYQGTVSHFTVWNADKIYETINIIGCVVDHEGQRLPNVTVTSQGRDYIGSATSFSDDEGIFTLPARQSSEVLISARSNTISNTEEVDTGITDLNITETCLILSPDAVNITLTWGENPSDLDSHLYGPANAENTEQFHVYYERQKQTVGGVPIDLDVDDTNSFGPEVISIPRFPFPGTYQYYVNLFTGEGSILESPARVLIKTGDQEIIYSPTNTTGGATDNWSVFNIEVDENLTPTIVEVQEYVAALPQDPGAVEDDDDGLAEAQAVGTSKTKNYTPSIIRRLK</sequence>
<dbReference type="SUPFAM" id="SSF49464">
    <property type="entry name" value="Carboxypeptidase regulatory domain-like"/>
    <property type="match status" value="2"/>
</dbReference>
<evidence type="ECO:0000313" key="2">
    <source>
        <dbReference type="EMBL" id="MFC3149821.1"/>
    </source>
</evidence>
<dbReference type="RefSeq" id="WP_386715485.1">
    <property type="nucleotide sequence ID" value="NZ_JBHRSZ010000002.1"/>
</dbReference>
<name>A0ABV7HAU9_9GAMM</name>
<keyword evidence="3" id="KW-1185">Reference proteome</keyword>
<gene>
    <name evidence="2" type="ORF">ACFOEK_02140</name>
</gene>
<evidence type="ECO:0000313" key="3">
    <source>
        <dbReference type="Proteomes" id="UP001595476"/>
    </source>
</evidence>
<feature type="region of interest" description="Disordered" evidence="1">
    <location>
        <begin position="1"/>
        <end position="24"/>
    </location>
</feature>
<protein>
    <recommendedName>
        <fullName evidence="4">Carboxypeptidase regulatory-like domain-containing protein</fullName>
    </recommendedName>
</protein>
<dbReference type="Proteomes" id="UP001595476">
    <property type="component" value="Unassembled WGS sequence"/>
</dbReference>
<proteinExistence type="predicted"/>
<dbReference type="InterPro" id="IPR008969">
    <property type="entry name" value="CarboxyPept-like_regulatory"/>
</dbReference>
<dbReference type="EMBL" id="JBHRSZ010000002">
    <property type="protein sequence ID" value="MFC3149821.1"/>
    <property type="molecule type" value="Genomic_DNA"/>
</dbReference>